<feature type="domain" description="Mga helix-turn-helix" evidence="1">
    <location>
        <begin position="83"/>
        <end position="156"/>
    </location>
</feature>
<dbReference type="RefSeq" id="WP_115245592.1">
    <property type="nucleotide sequence ID" value="NZ_UHFG01000004.1"/>
</dbReference>
<sequence>MLDHYLEPDIIDQKILLAILLTDKELTLESVCTQTALTPQKVKQYFRQFNALFKGSLRIELVKSIIYCTVINNKEEGFFYDIFALSDTLKMLIFLLTDNQQNKAVATYTRQHFISQSKAYRLIHKLKDYLQTIGLDIVDNTVVGDELRIRYLIALLHKEYGIVLYDIRHEDIEIIHSFIFATQRNLKPSAFLDKKFLFFDILLMLSWRRHKHPVRLPDLPLFNQLKTLSIFDEIKHYAVSEIEPRTQHQLSADDFDYLFLIYLTADNFFLTDYWTSDHREQLFNVIAEDSDYRLLASRLQELVGDHYDITQHMSSLLPFFRRTLYNLQILITFDGYYSDQYQGNTLLLEKIKTLIKKWLADTGRQGNLSTGYLHFMCLLFEQILESSVAPVSIIIVESQETIGDVITRFISSTVPAYKIDLSRLNILSENIYHYDKPVDLVVTSQNLLPFLKELEVFPKETCLIGLSLDGIQQQCEDLTKNILALHQQHYQKHLEELLPSSH</sequence>
<feature type="domain" description="M protein trans-acting positive regulator (MGA) HTH" evidence="2">
    <location>
        <begin position="9"/>
        <end position="64"/>
    </location>
</feature>
<evidence type="ECO:0000259" key="1">
    <source>
        <dbReference type="Pfam" id="PF05043"/>
    </source>
</evidence>
<dbReference type="InterPro" id="IPR013199">
    <property type="entry name" value="HTH_Mga_DNA-bd_dom"/>
</dbReference>
<accession>A0A380JT37</accession>
<protein>
    <submittedName>
        <fullName evidence="3">Transcriptional regulator</fullName>
    </submittedName>
</protein>
<evidence type="ECO:0000313" key="3">
    <source>
        <dbReference type="EMBL" id="SUN47102.1"/>
    </source>
</evidence>
<dbReference type="Pfam" id="PF08280">
    <property type="entry name" value="HTH_Mga"/>
    <property type="match status" value="1"/>
</dbReference>
<gene>
    <name evidence="3" type="ORF">NCTC4670_00208</name>
</gene>
<proteinExistence type="predicted"/>
<name>A0A380JT37_STRDY</name>
<evidence type="ECO:0000313" key="4">
    <source>
        <dbReference type="Proteomes" id="UP000254797"/>
    </source>
</evidence>
<evidence type="ECO:0000259" key="2">
    <source>
        <dbReference type="Pfam" id="PF08280"/>
    </source>
</evidence>
<dbReference type="AlphaFoldDB" id="A0A380JT37"/>
<dbReference type="EMBL" id="UHFG01000004">
    <property type="protein sequence ID" value="SUN47102.1"/>
    <property type="molecule type" value="Genomic_DNA"/>
</dbReference>
<organism evidence="3 4">
    <name type="scientific">Streptococcus dysgalactiae subsp. dysgalactiae</name>
    <dbReference type="NCBI Taxonomy" id="99822"/>
    <lineage>
        <taxon>Bacteria</taxon>
        <taxon>Bacillati</taxon>
        <taxon>Bacillota</taxon>
        <taxon>Bacilli</taxon>
        <taxon>Lactobacillales</taxon>
        <taxon>Streptococcaceae</taxon>
        <taxon>Streptococcus</taxon>
    </lineage>
</organism>
<dbReference type="InterPro" id="IPR007737">
    <property type="entry name" value="Mga_HTH"/>
</dbReference>
<dbReference type="Proteomes" id="UP000254797">
    <property type="component" value="Unassembled WGS sequence"/>
</dbReference>
<dbReference type="Pfam" id="PF05043">
    <property type="entry name" value="Mga"/>
    <property type="match status" value="1"/>
</dbReference>
<reference evidence="3 4" key="1">
    <citation type="submission" date="2018-06" db="EMBL/GenBank/DDBJ databases">
        <authorList>
            <consortium name="Pathogen Informatics"/>
            <person name="Doyle S."/>
        </authorList>
    </citation>
    <scope>NUCLEOTIDE SEQUENCE [LARGE SCALE GENOMIC DNA]</scope>
    <source>
        <strain evidence="3 4">NCTC4670</strain>
    </source>
</reference>